<reference evidence="7 8" key="1">
    <citation type="journal article" date="2015" name="Genome Announc.">
        <title>Expanding the biotechnology potential of lactobacilli through comparative genomics of 213 strains and associated genera.</title>
        <authorList>
            <person name="Sun Z."/>
            <person name="Harris H.M."/>
            <person name="McCann A."/>
            <person name="Guo C."/>
            <person name="Argimon S."/>
            <person name="Zhang W."/>
            <person name="Yang X."/>
            <person name="Jeffery I.B."/>
            <person name="Cooney J.C."/>
            <person name="Kagawa T.F."/>
            <person name="Liu W."/>
            <person name="Song Y."/>
            <person name="Salvetti E."/>
            <person name="Wrobel A."/>
            <person name="Rasinkangas P."/>
            <person name="Parkhill J."/>
            <person name="Rea M.C."/>
            <person name="O'Sullivan O."/>
            <person name="Ritari J."/>
            <person name="Douillard F.P."/>
            <person name="Paul Ross R."/>
            <person name="Yang R."/>
            <person name="Briner A.E."/>
            <person name="Felis G.E."/>
            <person name="de Vos W.M."/>
            <person name="Barrangou R."/>
            <person name="Klaenhammer T.R."/>
            <person name="Caufield P.W."/>
            <person name="Cui Y."/>
            <person name="Zhang H."/>
            <person name="O'Toole P.W."/>
        </authorList>
    </citation>
    <scope>NUCLEOTIDE SEQUENCE [LARGE SCALE GENOMIC DNA]</scope>
    <source>
        <strain evidence="7 8">DSM 18793</strain>
    </source>
</reference>
<dbReference type="Proteomes" id="UP000051084">
    <property type="component" value="Unassembled WGS sequence"/>
</dbReference>
<dbReference type="STRING" id="417373.GCA_001570685_01064"/>
<comment type="subunit">
    <text evidence="5">Homodimer. Interacts with FtsZ.</text>
</comment>
<dbReference type="AlphaFoldDB" id="A0A0R1UYQ7"/>
<evidence type="ECO:0000256" key="4">
    <source>
        <dbReference type="ARBA" id="ARBA00044936"/>
    </source>
</evidence>
<evidence type="ECO:0000256" key="1">
    <source>
        <dbReference type="ARBA" id="ARBA00022618"/>
    </source>
</evidence>
<sequence length="145" mass="16084">MGKFRDFFFEDDDVNVADGYYNQPVANTPAPSPQPQHNSKVVKFDTNREPATNVDSHIELVEPRLYGDAREIATQLLNGTAVIVNFGQMDPNLAMKVIDFLNGTVFAIDGEINRIGEQIFLCAPKNFAIDGKLAVTLDKLNPDEL</sequence>
<feature type="region of interest" description="Disordered" evidence="6">
    <location>
        <begin position="20"/>
        <end position="50"/>
    </location>
</feature>
<protein>
    <recommendedName>
        <fullName evidence="5">Cell division protein SepF</fullName>
    </recommendedName>
</protein>
<dbReference type="Pfam" id="PF04472">
    <property type="entry name" value="SepF"/>
    <property type="match status" value="1"/>
</dbReference>
<organism evidence="7 8">
    <name type="scientific">Limosilactobacillus equigenerosi DSM 18793 = JCM 14505</name>
    <dbReference type="NCBI Taxonomy" id="1423742"/>
    <lineage>
        <taxon>Bacteria</taxon>
        <taxon>Bacillati</taxon>
        <taxon>Bacillota</taxon>
        <taxon>Bacilli</taxon>
        <taxon>Lactobacillales</taxon>
        <taxon>Lactobacillaceae</taxon>
        <taxon>Limosilactobacillus</taxon>
    </lineage>
</organism>
<dbReference type="GO" id="GO:0043093">
    <property type="term" value="P:FtsZ-dependent cytokinesis"/>
    <property type="evidence" value="ECO:0007669"/>
    <property type="project" value="UniProtKB-UniRule"/>
</dbReference>
<dbReference type="InterPro" id="IPR007561">
    <property type="entry name" value="Cell_div_SepF/SepF-rel"/>
</dbReference>
<keyword evidence="8" id="KW-1185">Reference proteome</keyword>
<dbReference type="PATRIC" id="fig|1423742.4.peg.729"/>
<proteinExistence type="inferred from homology"/>
<dbReference type="PANTHER" id="PTHR35798:SF1">
    <property type="entry name" value="CELL DIVISION PROTEIN SEPF"/>
    <property type="match status" value="1"/>
</dbReference>
<gene>
    <name evidence="5" type="primary">sepF</name>
    <name evidence="7" type="ORF">FC21_GL000700</name>
</gene>
<comment type="function">
    <text evidence="4 5">Cell division protein that is part of the divisome complex and is recruited early to the Z-ring. Probably stimulates Z-ring formation, perhaps through the cross-linking of FtsZ protofilaments. Its function overlaps with FtsA.</text>
</comment>
<evidence type="ECO:0000256" key="6">
    <source>
        <dbReference type="SAM" id="MobiDB-lite"/>
    </source>
</evidence>
<comment type="similarity">
    <text evidence="5">Belongs to the SepF family.</text>
</comment>
<dbReference type="PANTHER" id="PTHR35798">
    <property type="entry name" value="CELL DIVISION PROTEIN SEPF"/>
    <property type="match status" value="1"/>
</dbReference>
<keyword evidence="5" id="KW-0963">Cytoplasm</keyword>
<dbReference type="HAMAP" id="MF_01197">
    <property type="entry name" value="SepF"/>
    <property type="match status" value="1"/>
</dbReference>
<accession>A0A0R1UYQ7</accession>
<evidence type="ECO:0000256" key="5">
    <source>
        <dbReference type="HAMAP-Rule" id="MF_01197"/>
    </source>
</evidence>
<dbReference type="InterPro" id="IPR023052">
    <property type="entry name" value="Cell_div_SepF"/>
</dbReference>
<dbReference type="EMBL" id="AZGC01000014">
    <property type="protein sequence ID" value="KRL96002.1"/>
    <property type="molecule type" value="Genomic_DNA"/>
</dbReference>
<dbReference type="OrthoDB" id="9815206at2"/>
<keyword evidence="3 5" id="KW-0131">Cell cycle</keyword>
<evidence type="ECO:0000313" key="7">
    <source>
        <dbReference type="EMBL" id="KRL96002.1"/>
    </source>
</evidence>
<dbReference type="Gene3D" id="3.30.110.150">
    <property type="entry name" value="SepF-like protein"/>
    <property type="match status" value="1"/>
</dbReference>
<keyword evidence="1 5" id="KW-0132">Cell division</keyword>
<keyword evidence="2 5" id="KW-0717">Septation</keyword>
<dbReference type="GO" id="GO:0000917">
    <property type="term" value="P:division septum assembly"/>
    <property type="evidence" value="ECO:0007669"/>
    <property type="project" value="UniProtKB-KW"/>
</dbReference>
<name>A0A0R1UYQ7_9LACO</name>
<evidence type="ECO:0000256" key="3">
    <source>
        <dbReference type="ARBA" id="ARBA00023306"/>
    </source>
</evidence>
<comment type="subcellular location">
    <subcellularLocation>
        <location evidence="5">Cytoplasm</location>
    </subcellularLocation>
    <text evidence="5">Localizes to the division site, in a FtsZ-dependent manner.</text>
</comment>
<evidence type="ECO:0000256" key="2">
    <source>
        <dbReference type="ARBA" id="ARBA00023210"/>
    </source>
</evidence>
<comment type="caution">
    <text evidence="7">The sequence shown here is derived from an EMBL/GenBank/DDBJ whole genome shotgun (WGS) entry which is preliminary data.</text>
</comment>
<dbReference type="InterPro" id="IPR038594">
    <property type="entry name" value="SepF-like_sf"/>
</dbReference>
<evidence type="ECO:0000313" key="8">
    <source>
        <dbReference type="Proteomes" id="UP000051084"/>
    </source>
</evidence>
<dbReference type="GO" id="GO:0005737">
    <property type="term" value="C:cytoplasm"/>
    <property type="evidence" value="ECO:0007669"/>
    <property type="project" value="UniProtKB-SubCell"/>
</dbReference>